<keyword evidence="2" id="KW-0812">Transmembrane</keyword>
<feature type="chain" id="PRO_5007295948" description="SH3 domain-containing protein" evidence="3">
    <location>
        <begin position="23"/>
        <end position="409"/>
    </location>
</feature>
<reference evidence="4 5" key="1">
    <citation type="journal article" date="2015" name="Genome Biol. Evol.">
        <title>Phylogenomic analyses indicate that early fungi evolved digesting cell walls of algal ancestors of land plants.</title>
        <authorList>
            <person name="Chang Y."/>
            <person name="Wang S."/>
            <person name="Sekimoto S."/>
            <person name="Aerts A.L."/>
            <person name="Choi C."/>
            <person name="Clum A."/>
            <person name="LaButti K.M."/>
            <person name="Lindquist E.A."/>
            <person name="Yee Ngan C."/>
            <person name="Ohm R.A."/>
            <person name="Salamov A.A."/>
            <person name="Grigoriev I.V."/>
            <person name="Spatafora J.W."/>
            <person name="Berbee M.L."/>
        </authorList>
    </citation>
    <scope>NUCLEOTIDE SEQUENCE [LARGE SCALE GENOMIC DNA]</scope>
    <source>
        <strain evidence="4 5">JEL478</strain>
    </source>
</reference>
<organism evidence="4 5">
    <name type="scientific">Gonapodya prolifera (strain JEL478)</name>
    <name type="common">Monoblepharis prolifera</name>
    <dbReference type="NCBI Taxonomy" id="1344416"/>
    <lineage>
        <taxon>Eukaryota</taxon>
        <taxon>Fungi</taxon>
        <taxon>Fungi incertae sedis</taxon>
        <taxon>Chytridiomycota</taxon>
        <taxon>Chytridiomycota incertae sedis</taxon>
        <taxon>Monoblepharidomycetes</taxon>
        <taxon>Monoblepharidales</taxon>
        <taxon>Gonapodyaceae</taxon>
        <taxon>Gonapodya</taxon>
    </lineage>
</organism>
<evidence type="ECO:0008006" key="6">
    <source>
        <dbReference type="Google" id="ProtNLM"/>
    </source>
</evidence>
<proteinExistence type="predicted"/>
<evidence type="ECO:0000256" key="1">
    <source>
        <dbReference type="SAM" id="MobiDB-lite"/>
    </source>
</evidence>
<feature type="compositionally biased region" description="Pro residues" evidence="1">
    <location>
        <begin position="142"/>
        <end position="153"/>
    </location>
</feature>
<feature type="compositionally biased region" description="Low complexity" evidence="1">
    <location>
        <begin position="154"/>
        <end position="181"/>
    </location>
</feature>
<evidence type="ECO:0000256" key="2">
    <source>
        <dbReference type="SAM" id="Phobius"/>
    </source>
</evidence>
<dbReference type="SUPFAM" id="SSF50044">
    <property type="entry name" value="SH3-domain"/>
    <property type="match status" value="1"/>
</dbReference>
<feature type="signal peptide" evidence="3">
    <location>
        <begin position="1"/>
        <end position="22"/>
    </location>
</feature>
<evidence type="ECO:0000256" key="3">
    <source>
        <dbReference type="SAM" id="SignalP"/>
    </source>
</evidence>
<feature type="region of interest" description="Disordered" evidence="1">
    <location>
        <begin position="142"/>
        <end position="184"/>
    </location>
</feature>
<dbReference type="Gene3D" id="2.30.30.40">
    <property type="entry name" value="SH3 Domains"/>
    <property type="match status" value="1"/>
</dbReference>
<keyword evidence="3" id="KW-0732">Signal</keyword>
<evidence type="ECO:0000313" key="5">
    <source>
        <dbReference type="Proteomes" id="UP000070544"/>
    </source>
</evidence>
<dbReference type="InterPro" id="IPR036028">
    <property type="entry name" value="SH3-like_dom_sf"/>
</dbReference>
<keyword evidence="5" id="KW-1185">Reference proteome</keyword>
<name>A0A139A5F3_GONPJ</name>
<dbReference type="Proteomes" id="UP000070544">
    <property type="component" value="Unassembled WGS sequence"/>
</dbReference>
<accession>A0A139A5F3</accession>
<evidence type="ECO:0000313" key="4">
    <source>
        <dbReference type="EMBL" id="KXS11695.1"/>
    </source>
</evidence>
<dbReference type="AlphaFoldDB" id="A0A139A5F3"/>
<keyword evidence="2" id="KW-0472">Membrane</keyword>
<feature type="transmembrane region" description="Helical" evidence="2">
    <location>
        <begin position="189"/>
        <end position="213"/>
    </location>
</feature>
<protein>
    <recommendedName>
        <fullName evidence="6">SH3 domain-containing protein</fullName>
    </recommendedName>
</protein>
<dbReference type="OrthoDB" id="2163526at2759"/>
<sequence>MASLKLPIASISLFFLTLPVWAFESASSQVLGLSTNATLSKRQNCVQGQSSSSCPSSLICALAPLDNGFYCCPTSYNYYCVSLMRFYVKGKGYYDLVFVSSYKRTIDFEWRKLFSDRMWHFSSAAAAAVAVIFNSFDIITSPPPSPSQTPSPSPTAAASSPSPTPTASQSSSSVQPSDSPANSNGSNSALIGGISGALALVLILGAVAAAFVWKRRRTSKQPPPRTTSQTTSGMMYSNSFPLSYASSPSFPQPVHVMPSYVAISEVPSSHSSQTALIPTPSSGQQAQAHWLFLEIAARKGLLDVTHVEYDGPVTNAIGNYVPTQDDEVAIFIGHIVRIKDVFRDGWGSGSNLVTGAFGMFPLSVVDLTFSNAPTLHSYPMSGRDVSLGLGKSIVMQERDRMQSQSVQGL</sequence>
<dbReference type="EMBL" id="KQ965797">
    <property type="protein sequence ID" value="KXS11695.1"/>
    <property type="molecule type" value="Genomic_DNA"/>
</dbReference>
<keyword evidence="2" id="KW-1133">Transmembrane helix</keyword>
<gene>
    <name evidence="4" type="ORF">M427DRAFT_147572</name>
</gene>